<keyword evidence="1 3" id="KW-0853">WD repeat</keyword>
<feature type="repeat" description="WD" evidence="3">
    <location>
        <begin position="1026"/>
        <end position="1053"/>
    </location>
</feature>
<dbReference type="RefSeq" id="WP_127079241.1">
    <property type="nucleotide sequence ID" value="NZ_RSCL01000002.1"/>
</dbReference>
<name>A0A433VRT7_9CYAN</name>
<dbReference type="PANTHER" id="PTHR44129">
    <property type="entry name" value="WD REPEAT-CONTAINING PROTEIN POP1"/>
    <property type="match status" value="1"/>
</dbReference>
<dbReference type="PROSITE" id="PS00678">
    <property type="entry name" value="WD_REPEATS_1"/>
    <property type="match status" value="2"/>
</dbReference>
<dbReference type="SUPFAM" id="SSF52540">
    <property type="entry name" value="P-loop containing nucleoside triphosphate hydrolases"/>
    <property type="match status" value="1"/>
</dbReference>
<reference evidence="4" key="1">
    <citation type="submission" date="2018-12" db="EMBL/GenBank/DDBJ databases">
        <authorList>
            <person name="Will S."/>
            <person name="Neumann-Schaal M."/>
            <person name="Henke P."/>
        </authorList>
    </citation>
    <scope>NUCLEOTIDE SEQUENCE</scope>
    <source>
        <strain evidence="4">PCC 7102</strain>
    </source>
</reference>
<dbReference type="CDD" id="cd00200">
    <property type="entry name" value="WD40"/>
    <property type="match status" value="3"/>
</dbReference>
<dbReference type="Gene3D" id="2.130.10.10">
    <property type="entry name" value="YVTN repeat-like/Quinoprotein amine dehydrogenase"/>
    <property type="match status" value="3"/>
</dbReference>
<dbReference type="SMART" id="SM00320">
    <property type="entry name" value="WD40"/>
    <property type="match status" value="14"/>
</dbReference>
<feature type="repeat" description="WD" evidence="3">
    <location>
        <begin position="811"/>
        <end position="843"/>
    </location>
</feature>
<keyword evidence="5" id="KW-1185">Reference proteome</keyword>
<keyword evidence="2" id="KW-0677">Repeat</keyword>
<feature type="repeat" description="WD" evidence="3">
    <location>
        <begin position="1101"/>
        <end position="1142"/>
    </location>
</feature>
<dbReference type="EMBL" id="RSCL01000002">
    <property type="protein sequence ID" value="RUT08817.1"/>
    <property type="molecule type" value="Genomic_DNA"/>
</dbReference>
<dbReference type="InterPro" id="IPR015943">
    <property type="entry name" value="WD40/YVTN_repeat-like_dom_sf"/>
</dbReference>
<dbReference type="SUPFAM" id="SSF50978">
    <property type="entry name" value="WD40 repeat-like"/>
    <property type="match status" value="2"/>
</dbReference>
<evidence type="ECO:0000256" key="1">
    <source>
        <dbReference type="ARBA" id="ARBA00022574"/>
    </source>
</evidence>
<feature type="repeat" description="WD" evidence="3">
    <location>
        <begin position="689"/>
        <end position="723"/>
    </location>
</feature>
<dbReference type="OrthoDB" id="580957at2"/>
<evidence type="ECO:0000256" key="2">
    <source>
        <dbReference type="ARBA" id="ARBA00022737"/>
    </source>
</evidence>
<feature type="repeat" description="WD" evidence="3">
    <location>
        <begin position="563"/>
        <end position="595"/>
    </location>
</feature>
<accession>A0A433VRT7</accession>
<feature type="repeat" description="WD" evidence="3">
    <location>
        <begin position="648"/>
        <end position="682"/>
    </location>
</feature>
<feature type="repeat" description="WD" evidence="3">
    <location>
        <begin position="730"/>
        <end position="764"/>
    </location>
</feature>
<dbReference type="PROSITE" id="PS50082">
    <property type="entry name" value="WD_REPEATS_2"/>
    <property type="match status" value="13"/>
</dbReference>
<evidence type="ECO:0008006" key="6">
    <source>
        <dbReference type="Google" id="ProtNLM"/>
    </source>
</evidence>
<dbReference type="Pfam" id="PF14516">
    <property type="entry name" value="AAA_35"/>
    <property type="match status" value="1"/>
</dbReference>
<sequence>MSDYNYQVGGSLNPDAPTYVCRQADETLYNALGAGEFCYVLNSRQMGKSSLLVSAIHRLRQEGYISIVVDMTSVGSQNITPSQWYKGIITQLWRGVNSISKLDLKAWWSSEEGLSLLQQLTYFIEDILLVKLPQEKIIIFFDEIDSILSLNFSIDDFFALIRYCYNKRAINPEYNRLNFAIFGVATPSDLIADKNRTPFNIGTAIELHGFKLNEAQPLIKGLKGKVSNPQAVMAEILAWTSGQPFLTQKLCNLVANLNLTQQSSEIQESQLALLVQTHVIDNWQSQDEPEHLRTIQNRLLRNEHLSSRLLGIYQQILQTLEPPLSKEARGVETDNSQEQTELILSGLVEKHQGYLRVKNRIYQEVFNIEWVEKQLSSLRPYSQTFDAWIASKQTDVSRLLRGQALIDAQQWAQGKSLSSLDYQFLVKSEEHDRQEMKLVLEAERAKAVEAQLIAAQKAAKFQKFFLRAVTTGLFVSLILGITNFFQYRNVVKSEREARISEIKALEKSSQGLFASNQQLDAMVAAIKAKRKLQNQPLVDAKTSADVETALRQTVYGTNEFNSLIGHQGGVLSVSISTDENFFATSSNDKTVIIWKRNGALVQTLQQKATQFSVTFSPDRRLLITGGLDGFMHLWRLDNTGLATPLSTIQAHYSPIWKVAISPDGKLIASASADSTVKLWRLDGKLQTTLTGHKKAVWGVAFSPDSQTVASSGVDNMVKLWNINGNLLNTLTGHQAPVWNVAFCPKTNLLVSGSSDRTAKLWQLDGALKRTLQGSNPIIAVNCSANGKYIATAGQDRYVKLWKPNGTLHKTLKQHNAVIRDLVLSADGLIIASASEDGTVKLWKRNKLLLKTLYGHEDTVWDVATSRDGEWIASVGSDMLKLWRRDGTLWKTIQDKGLAFRSVSFSPKSRIIVTGGQNWTLQLWELRPEKSELRLLRTLVGHQADIYAVAISPDGKTIASAGDDRTIKLWTIEGKLLHNIVAHEGRIWKLAFSPKGDTLASASVDGAVKLWKTDGKAIATLPVQGGVWGVAFNPQGNIIASASRNDNLKLWRLDGSLIKTIRGQSRGLTRIAFSPDGNTIATAGVDNTIKLWSTTGKLLTTLPGHSGMVISLAFTTDGNTLISGGDESTVILWDLKQIRTLNELEYACNWVQDYLQTNTMQLSDRHLCNPL</sequence>
<feature type="repeat" description="WD" evidence="3">
    <location>
        <begin position="612"/>
        <end position="638"/>
    </location>
</feature>
<dbReference type="InterPro" id="IPR050349">
    <property type="entry name" value="WD_LIS1/nudF_dynein_reg"/>
</dbReference>
<dbReference type="PROSITE" id="PS50294">
    <property type="entry name" value="WD_REPEATS_REGION"/>
    <property type="match status" value="9"/>
</dbReference>
<feature type="repeat" description="WD" evidence="3">
    <location>
        <begin position="938"/>
        <end position="972"/>
    </location>
</feature>
<reference evidence="4" key="2">
    <citation type="journal article" date="2019" name="Genome Biol. Evol.">
        <title>Day and night: Metabolic profiles and evolutionary relationships of six axenic non-marine cyanobacteria.</title>
        <authorList>
            <person name="Will S.E."/>
            <person name="Henke P."/>
            <person name="Boedeker C."/>
            <person name="Huang S."/>
            <person name="Brinkmann H."/>
            <person name="Rohde M."/>
            <person name="Jarek M."/>
            <person name="Friedl T."/>
            <person name="Seufert S."/>
            <person name="Schumacher M."/>
            <person name="Overmann J."/>
            <person name="Neumann-Schaal M."/>
            <person name="Petersen J."/>
        </authorList>
    </citation>
    <scope>NUCLEOTIDE SEQUENCE [LARGE SCALE GENOMIC DNA]</scope>
    <source>
        <strain evidence="4">PCC 7102</strain>
    </source>
</reference>
<dbReference type="Gene3D" id="3.40.50.300">
    <property type="entry name" value="P-loop containing nucleotide triphosphate hydrolases"/>
    <property type="match status" value="1"/>
</dbReference>
<comment type="caution">
    <text evidence="4">The sequence shown here is derived from an EMBL/GenBank/DDBJ whole genome shotgun (WGS) entry which is preliminary data.</text>
</comment>
<evidence type="ECO:0000313" key="5">
    <source>
        <dbReference type="Proteomes" id="UP000271624"/>
    </source>
</evidence>
<dbReference type="Pfam" id="PF00400">
    <property type="entry name" value="WD40"/>
    <property type="match status" value="14"/>
</dbReference>
<dbReference type="InterPro" id="IPR019775">
    <property type="entry name" value="WD40_repeat_CS"/>
</dbReference>
<dbReference type="AlphaFoldDB" id="A0A433VRT7"/>
<proteinExistence type="predicted"/>
<dbReference type="InterPro" id="IPR001680">
    <property type="entry name" value="WD40_rpt"/>
</dbReference>
<dbReference type="InterPro" id="IPR020472">
    <property type="entry name" value="WD40_PAC1"/>
</dbReference>
<feature type="repeat" description="WD" evidence="3">
    <location>
        <begin position="770"/>
        <end position="802"/>
    </location>
</feature>
<protein>
    <recommendedName>
        <fullName evidence="6">Translation initiation factor beta propellor-like domain-containing protein</fullName>
    </recommendedName>
</protein>
<feature type="repeat" description="WD" evidence="3">
    <location>
        <begin position="979"/>
        <end position="1011"/>
    </location>
</feature>
<feature type="repeat" description="WD" evidence="3">
    <location>
        <begin position="892"/>
        <end position="933"/>
    </location>
</feature>
<evidence type="ECO:0000256" key="3">
    <source>
        <dbReference type="PROSITE-ProRule" id="PRU00221"/>
    </source>
</evidence>
<feature type="repeat" description="WD" evidence="3">
    <location>
        <begin position="1060"/>
        <end position="1092"/>
    </location>
</feature>
<evidence type="ECO:0000313" key="4">
    <source>
        <dbReference type="EMBL" id="RUT08817.1"/>
    </source>
</evidence>
<dbReference type="InterPro" id="IPR036322">
    <property type="entry name" value="WD40_repeat_dom_sf"/>
</dbReference>
<dbReference type="PRINTS" id="PR00320">
    <property type="entry name" value="GPROTEINBRPT"/>
</dbReference>
<gene>
    <name evidence="4" type="ORF">DSM106972_008700</name>
</gene>
<dbReference type="Proteomes" id="UP000271624">
    <property type="component" value="Unassembled WGS sequence"/>
</dbReference>
<dbReference type="InterPro" id="IPR027417">
    <property type="entry name" value="P-loop_NTPase"/>
</dbReference>
<organism evidence="4 5">
    <name type="scientific">Dulcicalothrix desertica PCC 7102</name>
    <dbReference type="NCBI Taxonomy" id="232991"/>
    <lineage>
        <taxon>Bacteria</taxon>
        <taxon>Bacillati</taxon>
        <taxon>Cyanobacteriota</taxon>
        <taxon>Cyanophyceae</taxon>
        <taxon>Nostocales</taxon>
        <taxon>Calotrichaceae</taxon>
        <taxon>Dulcicalothrix</taxon>
    </lineage>
</organism>